<gene>
    <name evidence="11" type="primary">psd</name>
    <name evidence="13" type="ORF">ENN50_05710</name>
</gene>
<feature type="chain" id="PRO_5033181949" description="Phosphatidylserine decarboxylase alpha chain" evidence="11">
    <location>
        <begin position="182"/>
        <end position="219"/>
    </location>
</feature>
<comment type="catalytic activity">
    <reaction evidence="11">
        <text>a 1,2-diacyl-sn-glycero-3-phospho-L-serine + H(+) = a 1,2-diacyl-sn-glycero-3-phosphoethanolamine + CO2</text>
        <dbReference type="Rhea" id="RHEA:20828"/>
        <dbReference type="ChEBI" id="CHEBI:15378"/>
        <dbReference type="ChEBI" id="CHEBI:16526"/>
        <dbReference type="ChEBI" id="CHEBI:57262"/>
        <dbReference type="ChEBI" id="CHEBI:64612"/>
        <dbReference type="EC" id="4.1.1.65"/>
    </reaction>
</comment>
<dbReference type="GO" id="GO:0004609">
    <property type="term" value="F:phosphatidylserine decarboxylase activity"/>
    <property type="evidence" value="ECO:0007669"/>
    <property type="project" value="UniProtKB-UniRule"/>
</dbReference>
<evidence type="ECO:0000256" key="11">
    <source>
        <dbReference type="HAMAP-Rule" id="MF_00664"/>
    </source>
</evidence>
<dbReference type="Pfam" id="PF02666">
    <property type="entry name" value="PS_Dcarbxylase"/>
    <property type="match status" value="1"/>
</dbReference>
<comment type="cofactor">
    <cofactor evidence="11">
        <name>pyruvate</name>
        <dbReference type="ChEBI" id="CHEBI:15361"/>
    </cofactor>
    <text evidence="11">Binds 1 pyruvoyl group covalently per subunit.</text>
</comment>
<keyword evidence="1 11" id="KW-1003">Cell membrane</keyword>
<dbReference type="EC" id="4.1.1.65" evidence="11"/>
<protein>
    <recommendedName>
        <fullName evidence="11">Phosphatidylserine decarboxylase proenzyme</fullName>
        <ecNumber evidence="11">4.1.1.65</ecNumber>
    </recommendedName>
    <component>
        <recommendedName>
            <fullName evidence="11">Phosphatidylserine decarboxylase alpha chain</fullName>
        </recommendedName>
    </component>
    <component>
        <recommendedName>
            <fullName evidence="11">Phosphatidylserine decarboxylase beta chain</fullName>
        </recommendedName>
    </component>
</protein>
<evidence type="ECO:0000256" key="10">
    <source>
        <dbReference type="ARBA" id="ARBA00023317"/>
    </source>
</evidence>
<dbReference type="NCBIfam" id="NF003685">
    <property type="entry name" value="PRK05305.2-5"/>
    <property type="match status" value="1"/>
</dbReference>
<name>A0A831SML1_PROAE</name>
<keyword evidence="12" id="KW-1133">Transmembrane helix</keyword>
<comment type="PTM">
    <text evidence="11">Is synthesized initially as an inactive proenzyme. Formation of the active enzyme involves a self-maturation process in which the active site pyruvoyl group is generated from an internal serine residue via an autocatalytic post-translational modification. Two non-identical subunits are generated from the proenzyme in this reaction, and the pyruvate is formed at the N-terminus of the alpha chain, which is derived from the carboxyl end of the proenzyme. The post-translation cleavage follows an unusual pathway, termed non-hydrolytic serinolysis, in which the side chain hydroxyl group of the serine supplies its oxygen atom to form the C-terminus of the beta chain, while the remainder of the serine residue undergoes an oxidative deamination to produce ammonia and the pyruvoyl prosthetic group on the alpha chain.</text>
</comment>
<dbReference type="EMBL" id="DSBW01000129">
    <property type="protein sequence ID" value="HED31167.1"/>
    <property type="molecule type" value="Genomic_DNA"/>
</dbReference>
<comment type="similarity">
    <text evidence="11">Belongs to the phosphatidylserine decarboxylase family. PSD-A subfamily.</text>
</comment>
<organism evidence="13">
    <name type="scientific">Prosthecochloris aestuarii</name>
    <dbReference type="NCBI Taxonomy" id="1102"/>
    <lineage>
        <taxon>Bacteria</taxon>
        <taxon>Pseudomonadati</taxon>
        <taxon>Chlorobiota</taxon>
        <taxon>Chlorobiia</taxon>
        <taxon>Chlorobiales</taxon>
        <taxon>Chlorobiaceae</taxon>
        <taxon>Prosthecochloris</taxon>
    </lineage>
</organism>
<dbReference type="HAMAP" id="MF_00664">
    <property type="entry name" value="PS_decarb_PSD_A"/>
    <property type="match status" value="1"/>
</dbReference>
<dbReference type="Proteomes" id="UP000886335">
    <property type="component" value="Unassembled WGS sequence"/>
</dbReference>
<comment type="function">
    <text evidence="11">Catalyzes the formation of phosphatidylethanolamine (PtdEtn) from phosphatidylserine (PtdSer).</text>
</comment>
<evidence type="ECO:0000256" key="7">
    <source>
        <dbReference type="ARBA" id="ARBA00023209"/>
    </source>
</evidence>
<feature type="modified residue" description="Pyruvic acid (Ser); by autocatalysis" evidence="11">
    <location>
        <position position="182"/>
    </location>
</feature>
<feature type="chain" id="PRO_5033181950" description="Phosphatidylserine decarboxylase beta chain" evidence="11">
    <location>
        <begin position="1"/>
        <end position="181"/>
    </location>
</feature>
<dbReference type="AlphaFoldDB" id="A0A831SML1"/>
<comment type="subunit">
    <text evidence="11">Heterodimer of a large membrane-associated beta subunit and a small pyruvoyl-containing alpha subunit.</text>
</comment>
<keyword evidence="7 11" id="KW-0594">Phospholipid biosynthesis</keyword>
<dbReference type="InterPro" id="IPR033175">
    <property type="entry name" value="PSD-A"/>
</dbReference>
<dbReference type="GO" id="GO:0006646">
    <property type="term" value="P:phosphatidylethanolamine biosynthetic process"/>
    <property type="evidence" value="ECO:0007669"/>
    <property type="project" value="UniProtKB-UniRule"/>
</dbReference>
<evidence type="ECO:0000256" key="5">
    <source>
        <dbReference type="ARBA" id="ARBA00023136"/>
    </source>
</evidence>
<sequence length="219" mass="24087">MLTIYGRSTIVKTIALCLLLILAGSFLPIPAGIPVISLSAGFLIFTLYFFRDPQRTIPAGDDLIVAPADGKILLIRKENHPVTGSGSTRISIFMSPFNVHVNRIPSNGRISDLDYHEGKYLMAFDHDSMNDNERMDTTLHTPYGPLVFTQVSGFLARRIVNTLAHGQEVRRGEPYGMIKFGSRLDIVLPPMLRVTVSEGEKTRAGETVLATLPATKSFA</sequence>
<comment type="caution">
    <text evidence="13">The sequence shown here is derived from an EMBL/GenBank/DDBJ whole genome shotgun (WGS) entry which is preliminary data.</text>
</comment>
<evidence type="ECO:0000256" key="9">
    <source>
        <dbReference type="ARBA" id="ARBA00023264"/>
    </source>
</evidence>
<feature type="active site" description="Schiff-base intermediate with substrate; via pyruvic acid" evidence="11">
    <location>
        <position position="182"/>
    </location>
</feature>
<keyword evidence="2 11" id="KW-0444">Lipid biosynthesis</keyword>
<dbReference type="InterPro" id="IPR003817">
    <property type="entry name" value="PS_Dcarbxylase"/>
</dbReference>
<comment type="subcellular location">
    <subcellularLocation>
        <location evidence="11">Cell membrane</location>
        <topology evidence="11">Peripheral membrane protein</topology>
    </subcellularLocation>
</comment>
<keyword evidence="3 11" id="KW-0210">Decarboxylase</keyword>
<evidence type="ECO:0000256" key="8">
    <source>
        <dbReference type="ARBA" id="ARBA00023239"/>
    </source>
</evidence>
<evidence type="ECO:0000256" key="2">
    <source>
        <dbReference type="ARBA" id="ARBA00022516"/>
    </source>
</evidence>
<evidence type="ECO:0000256" key="6">
    <source>
        <dbReference type="ARBA" id="ARBA00023145"/>
    </source>
</evidence>
<evidence type="ECO:0000256" key="1">
    <source>
        <dbReference type="ARBA" id="ARBA00022475"/>
    </source>
</evidence>
<evidence type="ECO:0000256" key="4">
    <source>
        <dbReference type="ARBA" id="ARBA00023098"/>
    </source>
</evidence>
<dbReference type="NCBIfam" id="NF003682">
    <property type="entry name" value="PRK05305.2-2"/>
    <property type="match status" value="1"/>
</dbReference>
<feature type="transmembrane region" description="Helical" evidence="12">
    <location>
        <begin position="9"/>
        <end position="27"/>
    </location>
</feature>
<evidence type="ECO:0000256" key="12">
    <source>
        <dbReference type="SAM" id="Phobius"/>
    </source>
</evidence>
<comment type="pathway">
    <text evidence="11">Phospholipid metabolism; phosphatidylethanolamine biosynthesis; phosphatidylethanolamine from CDP-diacylglycerol: step 2/2.</text>
</comment>
<keyword evidence="12" id="KW-0812">Transmembrane</keyword>
<proteinExistence type="inferred from homology"/>
<dbReference type="UniPathway" id="UPA00558">
    <property type="reaction ID" value="UER00616"/>
</dbReference>
<evidence type="ECO:0000313" key="13">
    <source>
        <dbReference type="EMBL" id="HED31167.1"/>
    </source>
</evidence>
<keyword evidence="8 11" id="KW-0456">Lyase</keyword>
<keyword evidence="4 11" id="KW-0443">Lipid metabolism</keyword>
<dbReference type="PANTHER" id="PTHR35809:SF1">
    <property type="entry name" value="ARCHAETIDYLSERINE DECARBOXYLASE PROENZYME-RELATED"/>
    <property type="match status" value="1"/>
</dbReference>
<accession>A0A831SML1</accession>
<evidence type="ECO:0000256" key="3">
    <source>
        <dbReference type="ARBA" id="ARBA00022793"/>
    </source>
</evidence>
<keyword evidence="10 11" id="KW-0670">Pyruvate</keyword>
<feature type="site" description="Cleavage (non-hydrolytic); by autocatalysis" evidence="11">
    <location>
        <begin position="181"/>
        <end position="182"/>
    </location>
</feature>
<reference evidence="13" key="1">
    <citation type="journal article" date="2020" name="mSystems">
        <title>Genome- and Community-Level Interaction Insights into Carbon Utilization and Element Cycling Functions of Hydrothermarchaeota in Hydrothermal Sediment.</title>
        <authorList>
            <person name="Zhou Z."/>
            <person name="Liu Y."/>
            <person name="Xu W."/>
            <person name="Pan J."/>
            <person name="Luo Z.H."/>
            <person name="Li M."/>
        </authorList>
    </citation>
    <scope>NUCLEOTIDE SEQUENCE [LARGE SCALE GENOMIC DNA]</scope>
    <source>
        <strain evidence="13">SpSt-1181</strain>
    </source>
</reference>
<keyword evidence="9 11" id="KW-1208">Phospholipid metabolism</keyword>
<keyword evidence="6 11" id="KW-0865">Zymogen</keyword>
<dbReference type="PANTHER" id="PTHR35809">
    <property type="entry name" value="ARCHAETIDYLSERINE DECARBOXYLASE PROENZYME-RELATED"/>
    <property type="match status" value="1"/>
</dbReference>
<keyword evidence="5 11" id="KW-0472">Membrane</keyword>
<dbReference type="GO" id="GO:0005886">
    <property type="term" value="C:plasma membrane"/>
    <property type="evidence" value="ECO:0007669"/>
    <property type="project" value="UniProtKB-SubCell"/>
</dbReference>